<evidence type="ECO:0000313" key="7">
    <source>
        <dbReference type="Proteomes" id="UP000694864"/>
    </source>
</evidence>
<dbReference type="CDD" id="cd10017">
    <property type="entry name" value="B3_DNA"/>
    <property type="match status" value="1"/>
</dbReference>
<evidence type="ECO:0000256" key="3">
    <source>
        <dbReference type="ARBA" id="ARBA00023125"/>
    </source>
</evidence>
<keyword evidence="2" id="KW-0805">Transcription regulation</keyword>
<evidence type="ECO:0000313" key="8">
    <source>
        <dbReference type="RefSeq" id="XP_019085262.1"/>
    </source>
</evidence>
<keyword evidence="3" id="KW-0238">DNA-binding</keyword>
<evidence type="ECO:0000256" key="5">
    <source>
        <dbReference type="ARBA" id="ARBA00023242"/>
    </source>
</evidence>
<keyword evidence="7" id="KW-1185">Reference proteome</keyword>
<dbReference type="InterPro" id="IPR015300">
    <property type="entry name" value="DNA-bd_pseudobarrel_sf"/>
</dbReference>
<comment type="subcellular location">
    <subcellularLocation>
        <location evidence="1">Nucleus</location>
    </subcellularLocation>
</comment>
<protein>
    <submittedName>
        <fullName evidence="8">B3 domain-containing protein At4g02870-like</fullName>
    </submittedName>
</protein>
<evidence type="ECO:0000256" key="6">
    <source>
        <dbReference type="SAM" id="MobiDB-lite"/>
    </source>
</evidence>
<dbReference type="GeneID" id="109126299"/>
<evidence type="ECO:0000256" key="4">
    <source>
        <dbReference type="ARBA" id="ARBA00023163"/>
    </source>
</evidence>
<accession>A0ABM1QES4</accession>
<feature type="region of interest" description="Disordered" evidence="6">
    <location>
        <begin position="1"/>
        <end position="54"/>
    </location>
</feature>
<keyword evidence="5" id="KW-0539">Nucleus</keyword>
<gene>
    <name evidence="8" type="primary">LOC109126299</name>
</gene>
<feature type="compositionally biased region" description="Polar residues" evidence="6">
    <location>
        <begin position="12"/>
        <end position="28"/>
    </location>
</feature>
<keyword evidence="4" id="KW-0804">Transcription</keyword>
<feature type="compositionally biased region" description="Basic and acidic residues" evidence="6">
    <location>
        <begin position="1"/>
        <end position="11"/>
    </location>
</feature>
<reference evidence="8" key="2">
    <citation type="submission" date="2025-08" db="UniProtKB">
        <authorList>
            <consortium name="RefSeq"/>
        </authorList>
    </citation>
    <scope>IDENTIFICATION</scope>
    <source>
        <tissue evidence="8">Leaf</tissue>
    </source>
</reference>
<evidence type="ECO:0000256" key="1">
    <source>
        <dbReference type="ARBA" id="ARBA00004123"/>
    </source>
</evidence>
<dbReference type="PANTHER" id="PTHR34269:SF11">
    <property type="entry name" value="B3 DOMAIN PROTEIN"/>
    <property type="match status" value="1"/>
</dbReference>
<dbReference type="Gene3D" id="2.40.330.10">
    <property type="entry name" value="DNA-binding pseudobarrel domain"/>
    <property type="match status" value="1"/>
</dbReference>
<dbReference type="Proteomes" id="UP000694864">
    <property type="component" value="Chromosome 2"/>
</dbReference>
<dbReference type="InterPro" id="IPR003340">
    <property type="entry name" value="B3_DNA-bd"/>
</dbReference>
<proteinExistence type="predicted"/>
<dbReference type="InterPro" id="IPR051442">
    <property type="entry name" value="B3_domain"/>
</dbReference>
<dbReference type="RefSeq" id="XP_019085262.1">
    <property type="nucleotide sequence ID" value="XM_019229717.1"/>
</dbReference>
<evidence type="ECO:0000256" key="2">
    <source>
        <dbReference type="ARBA" id="ARBA00023015"/>
    </source>
</evidence>
<reference evidence="7" key="1">
    <citation type="journal article" date="2014" name="Nat. Commun.">
        <title>The emerging biofuel crop Camelina sativa retains a highly undifferentiated hexaploid genome structure.</title>
        <authorList>
            <person name="Kagale S."/>
            <person name="Koh C."/>
            <person name="Nixon J."/>
            <person name="Bollina V."/>
            <person name="Clarke W.E."/>
            <person name="Tuteja R."/>
            <person name="Spillane C."/>
            <person name="Robinson S.J."/>
            <person name="Links M.G."/>
            <person name="Clarke C."/>
            <person name="Higgins E.E."/>
            <person name="Huebert T."/>
            <person name="Sharpe A.G."/>
            <person name="Parkin I.A."/>
        </authorList>
    </citation>
    <scope>NUCLEOTIDE SEQUENCE [LARGE SCALE GENOMIC DNA]</scope>
    <source>
        <strain evidence="7">cv. DH55</strain>
    </source>
</reference>
<sequence length="472" mass="53436">MSPLAPREKNRASTSQESRVSPQDSSFLRSKETEKKSQTSMSQEAEETLVPPVNVTDEEVLKRYESYRDNPGYYDGDNILIYTTNMLSPSSGLFEDSSFLRSMETEKKSQTCMSQEPEETLVPPIVPTPIVNDAPQMIPAPTVNDAPQRTITKKRVKTDINPNYNSLILQESSVDEHIRRHMIPAPTVNDAPQMIPTPPVNDAPQMIPSPPVNDAPQMIPSPTVNDAPQRTITKKRVKTDINPNYNSLILQESSVDEHIRRHMIPAPTVDDAPQMIPAPTDNEAPQMIPAPTVNDAPQRTITKKRVKTDINPNYNSLILQESSVDEHIGRHMIPAPTVNDAPQWTITKKLVKADIYPPSHNTLLLQERSVDEHIRRHMPVAEFQRIVRDSGVVVDVYDYDLRTMHKLRLCLGNGRNYVLTGGWLRDFIQRRSLRTNDEIGFLWDSSASRLVFGVISRAQRKPRRKSSNKKHI</sequence>
<dbReference type="PANTHER" id="PTHR34269">
    <property type="entry name" value="TRANSCRIPTION FACTOR B3-DOMAIN FAMILY-RELATED"/>
    <property type="match status" value="1"/>
</dbReference>
<organism evidence="7 8">
    <name type="scientific">Camelina sativa</name>
    <name type="common">False flax</name>
    <name type="synonym">Myagrum sativum</name>
    <dbReference type="NCBI Taxonomy" id="90675"/>
    <lineage>
        <taxon>Eukaryota</taxon>
        <taxon>Viridiplantae</taxon>
        <taxon>Streptophyta</taxon>
        <taxon>Embryophyta</taxon>
        <taxon>Tracheophyta</taxon>
        <taxon>Spermatophyta</taxon>
        <taxon>Magnoliopsida</taxon>
        <taxon>eudicotyledons</taxon>
        <taxon>Gunneridae</taxon>
        <taxon>Pentapetalae</taxon>
        <taxon>rosids</taxon>
        <taxon>malvids</taxon>
        <taxon>Brassicales</taxon>
        <taxon>Brassicaceae</taxon>
        <taxon>Camelineae</taxon>
        <taxon>Camelina</taxon>
    </lineage>
</organism>
<name>A0ABM1QES4_CAMSA</name>
<dbReference type="SUPFAM" id="SSF101936">
    <property type="entry name" value="DNA-binding pseudobarrel domain"/>
    <property type="match status" value="1"/>
</dbReference>